<feature type="transmembrane region" description="Helical" evidence="1">
    <location>
        <begin position="12"/>
        <end position="30"/>
    </location>
</feature>
<reference evidence="2 3" key="1">
    <citation type="submission" date="2024-04" db="EMBL/GenBank/DDBJ databases">
        <title>Draft genome sequence of Thalassolituus maritimus NBRC 116585.</title>
        <authorList>
            <person name="Miyakawa T."/>
            <person name="Kusuya Y."/>
            <person name="Miura T."/>
        </authorList>
    </citation>
    <scope>NUCLEOTIDE SEQUENCE [LARGE SCALE GENOMIC DNA]</scope>
    <source>
        <strain evidence="2 3">5NW40-0001</strain>
    </source>
</reference>
<proteinExistence type="predicted"/>
<keyword evidence="1" id="KW-1133">Transmembrane helix</keyword>
<feature type="transmembrane region" description="Helical" evidence="1">
    <location>
        <begin position="235"/>
        <end position="252"/>
    </location>
</feature>
<evidence type="ECO:0000256" key="1">
    <source>
        <dbReference type="SAM" id="Phobius"/>
    </source>
</evidence>
<comment type="caution">
    <text evidence="2">The sequence shown here is derived from an EMBL/GenBank/DDBJ whole genome shotgun (WGS) entry which is preliminary data.</text>
</comment>
<keyword evidence="1" id="KW-0472">Membrane</keyword>
<evidence type="ECO:0000313" key="3">
    <source>
        <dbReference type="Proteomes" id="UP001481413"/>
    </source>
</evidence>
<dbReference type="RefSeq" id="WP_353294839.1">
    <property type="nucleotide sequence ID" value="NZ_BAABWH010000004.1"/>
</dbReference>
<name>A0ABQ0A034_9GAMM</name>
<sequence>MNLQQDRRMSPSSYAPDGLAFCLGLALAWYTGWQTTDLIWSLWLSSLLIGFLTILLTIVGGLGLVSRFDRPSSEMPRKGTLLGVGVFGSLFLLVFFSLHFCGFHAGHASFLSSFFPVPAIETVEFHELFMNPPGLLSVAVTELIPVYGLFVIPMLIAERQNLIKAFRLPEFKSRFENTPVMDEQSGALEANSIKVAPASRRPVAQLFTGPYRNVVRMHLLIITFAALQALELKPWVGFLMVYSVYFFPWWLLRKPKPVV</sequence>
<dbReference type="EMBL" id="BAABWH010000004">
    <property type="protein sequence ID" value="GAA6145767.1"/>
    <property type="molecule type" value="Genomic_DNA"/>
</dbReference>
<dbReference type="InterPro" id="IPR045466">
    <property type="entry name" value="DUF6498"/>
</dbReference>
<organism evidence="2 3">
    <name type="scientific">Thalassolituus maritimus</name>
    <dbReference type="NCBI Taxonomy" id="484498"/>
    <lineage>
        <taxon>Bacteria</taxon>
        <taxon>Pseudomonadati</taxon>
        <taxon>Pseudomonadota</taxon>
        <taxon>Gammaproteobacteria</taxon>
        <taxon>Oceanospirillales</taxon>
        <taxon>Oceanospirillaceae</taxon>
        <taxon>Thalassolituus</taxon>
    </lineage>
</organism>
<dbReference type="Proteomes" id="UP001481413">
    <property type="component" value="Unassembled WGS sequence"/>
</dbReference>
<accession>A0ABQ0A034</accession>
<evidence type="ECO:0000313" key="2">
    <source>
        <dbReference type="EMBL" id="GAA6145767.1"/>
    </source>
</evidence>
<keyword evidence="1" id="KW-0812">Transmembrane</keyword>
<gene>
    <name evidence="2" type="ORF">NBRC116585_18850</name>
</gene>
<protein>
    <submittedName>
        <fullName evidence="2">Uncharacterized protein</fullName>
    </submittedName>
</protein>
<feature type="transmembrane region" description="Helical" evidence="1">
    <location>
        <begin position="42"/>
        <end position="68"/>
    </location>
</feature>
<feature type="transmembrane region" description="Helical" evidence="1">
    <location>
        <begin position="80"/>
        <end position="105"/>
    </location>
</feature>
<dbReference type="Pfam" id="PF20108">
    <property type="entry name" value="DUF6498"/>
    <property type="match status" value="1"/>
</dbReference>
<keyword evidence="3" id="KW-1185">Reference proteome</keyword>
<feature type="transmembrane region" description="Helical" evidence="1">
    <location>
        <begin position="135"/>
        <end position="157"/>
    </location>
</feature>